<dbReference type="PRINTS" id="PR00081">
    <property type="entry name" value="GDHRDH"/>
</dbReference>
<dbReference type="PRINTS" id="PR00080">
    <property type="entry name" value="SDRFAMILY"/>
</dbReference>
<dbReference type="PANTHER" id="PTHR43639">
    <property type="entry name" value="OXIDOREDUCTASE, SHORT-CHAIN DEHYDROGENASE/REDUCTASE FAMILY (AFU_ORTHOLOGUE AFUA_5G02870)"/>
    <property type="match status" value="1"/>
</dbReference>
<keyword evidence="2" id="KW-0560">Oxidoreductase</keyword>
<evidence type="ECO:0000259" key="4">
    <source>
        <dbReference type="SMART" id="SM00822"/>
    </source>
</evidence>
<proteinExistence type="inferred from homology"/>
<gene>
    <name evidence="5" type="ORF">LHJ74_05680</name>
</gene>
<dbReference type="SMART" id="SM00822">
    <property type="entry name" value="PKS_KR"/>
    <property type="match status" value="1"/>
</dbReference>
<evidence type="ECO:0000256" key="2">
    <source>
        <dbReference type="ARBA" id="ARBA00023002"/>
    </source>
</evidence>
<evidence type="ECO:0000313" key="6">
    <source>
        <dbReference type="Proteomes" id="UP001156389"/>
    </source>
</evidence>
<accession>A0ABT2JNH0</accession>
<evidence type="ECO:0000256" key="1">
    <source>
        <dbReference type="ARBA" id="ARBA00006484"/>
    </source>
</evidence>
<dbReference type="Pfam" id="PF00106">
    <property type="entry name" value="adh_short"/>
    <property type="match status" value="1"/>
</dbReference>
<feature type="domain" description="Ketoreductase" evidence="4">
    <location>
        <begin position="7"/>
        <end position="209"/>
    </location>
</feature>
<evidence type="ECO:0000256" key="3">
    <source>
        <dbReference type="RuleBase" id="RU000363"/>
    </source>
</evidence>
<dbReference type="PANTHER" id="PTHR43639:SF1">
    <property type="entry name" value="SHORT-CHAIN DEHYDROGENASE_REDUCTASE FAMILY PROTEIN"/>
    <property type="match status" value="1"/>
</dbReference>
<dbReference type="SUPFAM" id="SSF51735">
    <property type="entry name" value="NAD(P)-binding Rossmann-fold domains"/>
    <property type="match status" value="1"/>
</dbReference>
<dbReference type="InterPro" id="IPR036291">
    <property type="entry name" value="NAD(P)-bd_dom_sf"/>
</dbReference>
<name>A0ABT2JNH0_9ACTN</name>
<dbReference type="PROSITE" id="PS00061">
    <property type="entry name" value="ADH_SHORT"/>
    <property type="match status" value="1"/>
</dbReference>
<comment type="caution">
    <text evidence="5">The sequence shown here is derived from an EMBL/GenBank/DDBJ whole genome shotgun (WGS) entry which is preliminary data.</text>
</comment>
<protein>
    <submittedName>
        <fullName evidence="5">SDR family oxidoreductase</fullName>
    </submittedName>
</protein>
<dbReference type="Proteomes" id="UP001156389">
    <property type="component" value="Unassembled WGS sequence"/>
</dbReference>
<dbReference type="InterPro" id="IPR020904">
    <property type="entry name" value="Sc_DH/Rdtase_CS"/>
</dbReference>
<dbReference type="RefSeq" id="WP_260216398.1">
    <property type="nucleotide sequence ID" value="NZ_JAJAGO010000002.1"/>
</dbReference>
<dbReference type="Pfam" id="PF13561">
    <property type="entry name" value="adh_short_C2"/>
    <property type="match status" value="1"/>
</dbReference>
<reference evidence="5 6" key="1">
    <citation type="submission" date="2021-10" db="EMBL/GenBank/DDBJ databases">
        <title>Streptomyces gossypii sp. nov., isolated from soil collected from cotton field.</title>
        <authorList>
            <person name="Ge X."/>
            <person name="Chen X."/>
            <person name="Liu W."/>
        </authorList>
    </citation>
    <scope>NUCLEOTIDE SEQUENCE [LARGE SCALE GENOMIC DNA]</scope>
    <source>
        <strain evidence="5 6">N2-109</strain>
    </source>
</reference>
<comment type="similarity">
    <text evidence="1 3">Belongs to the short-chain dehydrogenases/reductases (SDR) family.</text>
</comment>
<organism evidence="5 6">
    <name type="scientific">Streptomyces gossypii</name>
    <dbReference type="NCBI Taxonomy" id="2883101"/>
    <lineage>
        <taxon>Bacteria</taxon>
        <taxon>Bacillati</taxon>
        <taxon>Actinomycetota</taxon>
        <taxon>Actinomycetes</taxon>
        <taxon>Kitasatosporales</taxon>
        <taxon>Streptomycetaceae</taxon>
        <taxon>Streptomyces</taxon>
    </lineage>
</organism>
<dbReference type="EMBL" id="JAJAGO010000002">
    <property type="protein sequence ID" value="MCT2589425.1"/>
    <property type="molecule type" value="Genomic_DNA"/>
</dbReference>
<evidence type="ECO:0000313" key="5">
    <source>
        <dbReference type="EMBL" id="MCT2589425.1"/>
    </source>
</evidence>
<dbReference type="InterPro" id="IPR057326">
    <property type="entry name" value="KR_dom"/>
</dbReference>
<dbReference type="InterPro" id="IPR002347">
    <property type="entry name" value="SDR_fam"/>
</dbReference>
<dbReference type="Gene3D" id="3.40.50.720">
    <property type="entry name" value="NAD(P)-binding Rossmann-like Domain"/>
    <property type="match status" value="1"/>
</dbReference>
<keyword evidence="6" id="KW-1185">Reference proteome</keyword>
<sequence length="273" mass="27639">MGKLSGKTALVTGGSRGIGRSIAERLGSEGALVAVHYAFNEQAAKETVTAIEQAGGRAFSLRTELGVPGDAEALWAAFDEGIGEFTGAAGTGAGPGADADAGTGEGGGLDILVNNAGVAGHGLIHEVEEADFDRVFAVNAKAPFFVIKHGLKRLRDGGRIINISSGVTKVAFPGMTSYAASKGAVEVLTLTLAQTLGERGITVNAVSPGTIETDIHPWMADPDAKAHAASFSVFNRVGQPADVADVVGFLASPDARWVTGQNIDVSGGSGLGL</sequence>